<dbReference type="InterPro" id="IPR051699">
    <property type="entry name" value="Rpn/YhgA-like_nuclease"/>
</dbReference>
<dbReference type="GO" id="GO:0006310">
    <property type="term" value="P:DNA recombination"/>
    <property type="evidence" value="ECO:0007669"/>
    <property type="project" value="TreeGrafter"/>
</dbReference>
<dbReference type="EMBL" id="CP002326">
    <property type="protein sequence ID" value="ADQ41757.1"/>
    <property type="molecule type" value="Genomic_DNA"/>
</dbReference>
<dbReference type="AlphaFoldDB" id="E4S6X4"/>
<dbReference type="NCBIfam" id="TIGR01784">
    <property type="entry name" value="T_den_put_tspse"/>
    <property type="match status" value="1"/>
</dbReference>
<gene>
    <name evidence="3" type="ordered locus">Calkr_2304</name>
</gene>
<dbReference type="RefSeq" id="WP_013433477.1">
    <property type="nucleotide sequence ID" value="NC_014721.1"/>
</dbReference>
<dbReference type="PANTHER" id="PTHR34611">
    <property type="match status" value="1"/>
</dbReference>
<dbReference type="InterPro" id="IPR006842">
    <property type="entry name" value="Transposase_31"/>
</dbReference>
<name>E4S6X4_CALA7</name>
<protein>
    <submittedName>
        <fullName evidence="3">Transposase YhgA family protein</fullName>
    </submittedName>
</protein>
<proteinExistence type="inferred from homology"/>
<dbReference type="eggNOG" id="COG5464">
    <property type="taxonomic scope" value="Bacteria"/>
</dbReference>
<dbReference type="KEGG" id="cki:Calkr_2304"/>
<dbReference type="HOGENOM" id="CLU_059548_0_1_9"/>
<evidence type="ECO:0000313" key="4">
    <source>
        <dbReference type="Proteomes" id="UP000009256"/>
    </source>
</evidence>
<dbReference type="InterPro" id="IPR010106">
    <property type="entry name" value="RpnA"/>
</dbReference>
<evidence type="ECO:0000259" key="2">
    <source>
        <dbReference type="Pfam" id="PF04754"/>
    </source>
</evidence>
<dbReference type="PANTHER" id="PTHR34611:SF2">
    <property type="entry name" value="INACTIVE RECOMBINATION-PROMOTING NUCLEASE-LIKE PROTEIN RPNE-RELATED"/>
    <property type="match status" value="1"/>
</dbReference>
<sequence>MEQKPPHNQYDLTFKRIFSFKEVFLNFLKSTIKRPWVDKIDLQSLEFVDRSFVKDEFVEKEADVIYRAKIEDTDIYFYVLLEAQSTADKTMPRRLFEYMNLIWQRHIEETKDELLPPVVPIVLYNGRSDWNVPTLIFKGWDIFKDDMFNYFLVDVNNLDDETLKNRLDLLSVILYLDRSRKTAKEFIEKLKEVTEYISCLPTEQVKVFAMWLLRVIKPQMMEEIQGEIDELLGRIEEEGVADVGDFVFNVQRMMQEYYKEAEEKGKEKGYEEGKLEGRLEATIRIARNMILAGAEDSFISKVTGLDIEKIKELRQNMTDKEFEQF</sequence>
<evidence type="ECO:0000256" key="1">
    <source>
        <dbReference type="ARBA" id="ARBA00009787"/>
    </source>
</evidence>
<dbReference type="Proteomes" id="UP000009256">
    <property type="component" value="Chromosome"/>
</dbReference>
<keyword evidence="4" id="KW-1185">Reference proteome</keyword>
<dbReference type="GO" id="GO:1990238">
    <property type="term" value="F:double-stranded DNA endonuclease activity"/>
    <property type="evidence" value="ECO:0007669"/>
    <property type="project" value="TreeGrafter"/>
</dbReference>
<dbReference type="OrthoDB" id="1721986at2"/>
<reference key="1">
    <citation type="submission" date="2010-11" db="EMBL/GenBank/DDBJ databases">
        <title>Complete sequence of chromosome of Caldicellulosiruptor kristjanssonii 177R1B.</title>
        <authorList>
            <consortium name="US DOE Joint Genome Institute"/>
            <person name="Lucas S."/>
            <person name="Copeland A."/>
            <person name="Lapidus A."/>
            <person name="Cheng J.-F."/>
            <person name="Bruce D."/>
            <person name="Goodwin L."/>
            <person name="Pitluck S."/>
            <person name="Davenport K."/>
            <person name="Detter J.C."/>
            <person name="Han C."/>
            <person name="Tapia R."/>
            <person name="Land M."/>
            <person name="Hauser L."/>
            <person name="Jeffries C."/>
            <person name="Kyrpides N."/>
            <person name="Ivanova N."/>
            <person name="Mikhailova N."/>
            <person name="Blumer-Schuette S.E."/>
            <person name="Kelly R.M."/>
            <person name="Woyke T."/>
        </authorList>
    </citation>
    <scope>NUCLEOTIDE SEQUENCE</scope>
    <source>
        <strain>177R1B</strain>
    </source>
</reference>
<feature type="domain" description="Transposase (putative) YhgA-like" evidence="2">
    <location>
        <begin position="9"/>
        <end position="196"/>
    </location>
</feature>
<evidence type="ECO:0000313" key="3">
    <source>
        <dbReference type="EMBL" id="ADQ41757.1"/>
    </source>
</evidence>
<comment type="similarity">
    <text evidence="1">Belongs to the Rpn/YhgA-like nuclease family.</text>
</comment>
<accession>E4S6X4</accession>
<dbReference type="STRING" id="632335.Calkr_2304"/>
<reference evidence="3 4" key="2">
    <citation type="journal article" date="2011" name="J. Bacteriol.">
        <title>Complete genome sequences for the anaerobic, extremely thermophilic plant biomass-degrading bacteria Caldicellulosiruptor hydrothermalis, Caldicellulosiruptor kristjanssonii, Caldicellulosiruptor kronotskyensis, Caldicellulosiruptor owensenis, and Caldicellulosiruptor lactoaceticus.</title>
        <authorList>
            <person name="Blumer-Schuette S.E."/>
            <person name="Ozdemir I."/>
            <person name="Mistry D."/>
            <person name="Lucas S."/>
            <person name="Lapidus A."/>
            <person name="Cheng J.F."/>
            <person name="Goodwin L.A."/>
            <person name="Pitluck S."/>
            <person name="Land M.L."/>
            <person name="Hauser L.J."/>
            <person name="Woyke T."/>
            <person name="Mikhailova N."/>
            <person name="Pati A."/>
            <person name="Kyrpides N.C."/>
            <person name="Ivanova N."/>
            <person name="Detter J.C."/>
            <person name="Walston-Davenport K."/>
            <person name="Han S."/>
            <person name="Adams M.W."/>
            <person name="Kelly R.M."/>
        </authorList>
    </citation>
    <scope>NUCLEOTIDE SEQUENCE [LARGE SCALE GENOMIC DNA]</scope>
    <source>
        <strain evidence="4">ATCC 700853 / DSM 12137 / I77R1B</strain>
    </source>
</reference>
<organism evidence="3 4">
    <name type="scientific">Caldicellulosiruptor acetigenus (strain ATCC 700853 / DSM 12137 / I77R1B)</name>
    <name type="common">Caldicellulosiruptor kristjanssonii</name>
    <dbReference type="NCBI Taxonomy" id="632335"/>
    <lineage>
        <taxon>Bacteria</taxon>
        <taxon>Bacillati</taxon>
        <taxon>Bacillota</taxon>
        <taxon>Bacillota incertae sedis</taxon>
        <taxon>Caldicellulosiruptorales</taxon>
        <taxon>Caldicellulosiruptoraceae</taxon>
        <taxon>Caldicellulosiruptor</taxon>
    </lineage>
</organism>
<dbReference type="Pfam" id="PF04754">
    <property type="entry name" value="Transposase_31"/>
    <property type="match status" value="1"/>
</dbReference>